<dbReference type="Gene3D" id="1.10.10.2910">
    <property type="match status" value="1"/>
</dbReference>
<evidence type="ECO:0000313" key="4">
    <source>
        <dbReference type="Proteomes" id="UP000662873"/>
    </source>
</evidence>
<gene>
    <name evidence="3" type="ORF">NPRO_07950</name>
</gene>
<dbReference type="Proteomes" id="UP000662873">
    <property type="component" value="Chromosome"/>
</dbReference>
<dbReference type="PROSITE" id="PS50943">
    <property type="entry name" value="HTH_CROC1"/>
    <property type="match status" value="1"/>
</dbReference>
<dbReference type="InterPro" id="IPR052345">
    <property type="entry name" value="Rad_response_metalloprotease"/>
</dbReference>
<dbReference type="GO" id="GO:0003677">
    <property type="term" value="F:DNA binding"/>
    <property type="evidence" value="ECO:0007669"/>
    <property type="project" value="InterPro"/>
</dbReference>
<accession>A0A809R6M5</accession>
<evidence type="ECO:0000259" key="2">
    <source>
        <dbReference type="PROSITE" id="PS50943"/>
    </source>
</evidence>
<dbReference type="SMART" id="SM00530">
    <property type="entry name" value="HTH_XRE"/>
    <property type="match status" value="1"/>
</dbReference>
<comment type="similarity">
    <text evidence="1">Belongs to the short-chain fatty acyl-CoA assimilation regulator (ScfR) family.</text>
</comment>
<dbReference type="Pfam" id="PF06114">
    <property type="entry name" value="Peptidase_M78"/>
    <property type="match status" value="1"/>
</dbReference>
<dbReference type="PANTHER" id="PTHR43236">
    <property type="entry name" value="ANTITOXIN HIGA1"/>
    <property type="match status" value="1"/>
</dbReference>
<evidence type="ECO:0000256" key="1">
    <source>
        <dbReference type="ARBA" id="ARBA00007227"/>
    </source>
</evidence>
<proteinExistence type="inferred from homology"/>
<reference evidence="3" key="1">
    <citation type="journal article" name="DNA Res.">
        <title>The physiological potential of anammox bacteria as revealed by their core genome structure.</title>
        <authorList>
            <person name="Okubo T."/>
            <person name="Toyoda A."/>
            <person name="Fukuhara K."/>
            <person name="Uchiyama I."/>
            <person name="Harigaya Y."/>
            <person name="Kuroiwa M."/>
            <person name="Suzuki T."/>
            <person name="Murakami Y."/>
            <person name="Suwa Y."/>
            <person name="Takami H."/>
        </authorList>
    </citation>
    <scope>NUCLEOTIDE SEQUENCE</scope>
    <source>
        <strain evidence="3">317325-2</strain>
    </source>
</reference>
<dbReference type="InterPro" id="IPR001387">
    <property type="entry name" value="Cro/C1-type_HTH"/>
</dbReference>
<sequence length="362" mass="40786">MNKTAFAPNWASPPGDTLSDLLDERGITQKELSIKLGRSDKNLSQIVNGKAPITPDLALDLERVLGTPAHFWNSREARYREWLTRQSIAEPAEDDLAWARSFPYARMAQHGWIPATTNAREKFFNLLKFFGVVDRSAFIAWQATLSPMYRRSAASNLAKDNLIAAWLRQGEIEAADVETGQYSEKDFEAAVLEARKLTCQTPDEFDSILRKLFADAGVALLFIPELPSMGVSGATRWLGSKAVIQITLLYKTNDHFWFTIFHESCHILKHQKRAVFLETPGNNSVEEAEANEFAANLLIPPTAFREFIAERSFDGPSVRNFAESLGISPGIVVGRLQKERLIDWSALNNLKIRFQWVATRDD</sequence>
<feature type="domain" description="HTH cro/C1-type" evidence="2">
    <location>
        <begin position="18"/>
        <end position="72"/>
    </location>
</feature>
<dbReference type="EMBL" id="AP021858">
    <property type="protein sequence ID" value="BBO23200.1"/>
    <property type="molecule type" value="Genomic_DNA"/>
</dbReference>
<evidence type="ECO:0000313" key="3">
    <source>
        <dbReference type="EMBL" id="BBO23200.1"/>
    </source>
</evidence>
<organism evidence="3 4">
    <name type="scientific">Candidatus Nitrosymbiomonas proteolyticus</name>
    <dbReference type="NCBI Taxonomy" id="2608984"/>
    <lineage>
        <taxon>Bacteria</taxon>
        <taxon>Bacillati</taxon>
        <taxon>Armatimonadota</taxon>
        <taxon>Armatimonadota incertae sedis</taxon>
        <taxon>Candidatus Nitrosymbiomonas</taxon>
    </lineage>
</organism>
<protein>
    <submittedName>
        <fullName evidence="3">XRE family transcriptional regulator</fullName>
    </submittedName>
</protein>
<dbReference type="SUPFAM" id="SSF47413">
    <property type="entry name" value="lambda repressor-like DNA-binding domains"/>
    <property type="match status" value="1"/>
</dbReference>
<dbReference type="KEGG" id="npy:NPRO_07950"/>
<dbReference type="InterPro" id="IPR010982">
    <property type="entry name" value="Lambda_DNA-bd_dom_sf"/>
</dbReference>
<name>A0A809R6M5_9BACT</name>
<dbReference type="InterPro" id="IPR010359">
    <property type="entry name" value="IrrE_HExxH"/>
</dbReference>
<dbReference type="CDD" id="cd00093">
    <property type="entry name" value="HTH_XRE"/>
    <property type="match status" value="1"/>
</dbReference>
<dbReference type="AlphaFoldDB" id="A0A809R6M5"/>
<dbReference type="Gene3D" id="1.10.260.40">
    <property type="entry name" value="lambda repressor-like DNA-binding domains"/>
    <property type="match status" value="1"/>
</dbReference>
<dbReference type="PANTHER" id="PTHR43236:SF1">
    <property type="entry name" value="BLL7220 PROTEIN"/>
    <property type="match status" value="1"/>
</dbReference>
<dbReference type="Pfam" id="PF01381">
    <property type="entry name" value="HTH_3"/>
    <property type="match status" value="1"/>
</dbReference>